<proteinExistence type="predicted"/>
<keyword evidence="2" id="KW-0378">Hydrolase</keyword>
<accession>A0A812F475</accession>
<feature type="domain" description="Holliday junction resolvase-related" evidence="1">
    <location>
        <begin position="54"/>
        <end position="157"/>
    </location>
</feature>
<dbReference type="Proteomes" id="UP000655759">
    <property type="component" value="Unassembled WGS sequence"/>
</dbReference>
<evidence type="ECO:0000259" key="1">
    <source>
        <dbReference type="Pfam" id="PF10107"/>
    </source>
</evidence>
<organism evidence="2 3">
    <name type="scientific">Candidatus Nitrosotenuis uzonensis</name>
    <dbReference type="NCBI Taxonomy" id="1407055"/>
    <lineage>
        <taxon>Archaea</taxon>
        <taxon>Nitrososphaerota</taxon>
        <taxon>Candidatus Nitrosotenuis</taxon>
    </lineage>
</organism>
<keyword evidence="2" id="KW-0540">Nuclease</keyword>
<dbReference type="InterPro" id="IPR019287">
    <property type="entry name" value="Hday_junct_resolvase-rel_dom"/>
</dbReference>
<keyword evidence="2" id="KW-0255">Endonuclease</keyword>
<dbReference type="Pfam" id="PF10107">
    <property type="entry name" value="Endonuc_Holl"/>
    <property type="match status" value="1"/>
</dbReference>
<evidence type="ECO:0000313" key="3">
    <source>
        <dbReference type="Proteomes" id="UP000655759"/>
    </source>
</evidence>
<sequence length="160" mass="18446">MPNPATKLLADFIKTERNTYAQCPDCQAIHRLNEFKIFNGKKPPQDLLDQLRQAEEEFEAKKKKIIAESIEKSKQVYIGKTLEHLAPTVTNFGHQPRDCRFLAEPIDFIAFDGLFNENKVDKITFIDAKTGEADLTPRQKSIRKAVDNGKVYFEEFRLKT</sequence>
<reference evidence="2" key="1">
    <citation type="submission" date="2021-02" db="EMBL/GenBank/DDBJ databases">
        <authorList>
            <person name="Han P."/>
        </authorList>
    </citation>
    <scope>NUCLEOTIDE SEQUENCE</scope>
    <source>
        <strain evidence="2">Candidatus Nitrosotenuis uzonensis 5A</strain>
    </source>
</reference>
<dbReference type="RefSeq" id="WP_205099044.1">
    <property type="nucleotide sequence ID" value="NZ_CAJNAQ010000005.1"/>
</dbReference>
<comment type="caution">
    <text evidence="2">The sequence shown here is derived from an EMBL/GenBank/DDBJ whole genome shotgun (WGS) entry which is preliminary data.</text>
</comment>
<dbReference type="GO" id="GO:0004519">
    <property type="term" value="F:endonuclease activity"/>
    <property type="evidence" value="ECO:0007669"/>
    <property type="project" value="UniProtKB-KW"/>
</dbReference>
<name>A0A812F475_9ARCH</name>
<evidence type="ECO:0000313" key="2">
    <source>
        <dbReference type="EMBL" id="CAE6493585.1"/>
    </source>
</evidence>
<dbReference type="EMBL" id="CAJNAQ010000005">
    <property type="protein sequence ID" value="CAE6493585.1"/>
    <property type="molecule type" value="Genomic_DNA"/>
</dbReference>
<protein>
    <submittedName>
        <fullName evidence="2">Putative Endonuclease archaeal Holliday junction resolvase protein</fullName>
    </submittedName>
</protein>
<gene>
    <name evidence="2" type="ORF">NUZ5A_50181</name>
</gene>
<dbReference type="AlphaFoldDB" id="A0A812F475"/>